<feature type="signal peptide" evidence="1">
    <location>
        <begin position="1"/>
        <end position="19"/>
    </location>
</feature>
<gene>
    <name evidence="2" type="ORF">PSON_ATCC_30995.1.T0140231</name>
</gene>
<dbReference type="Proteomes" id="UP000692954">
    <property type="component" value="Unassembled WGS sequence"/>
</dbReference>
<dbReference type="EMBL" id="CAJJDN010000014">
    <property type="protein sequence ID" value="CAD8060332.1"/>
    <property type="molecule type" value="Genomic_DNA"/>
</dbReference>
<sequence>MKITFIILLFGFSILQVQSKSVAKMKECLTYVLGYNQQCYQQYQDCLLKDICQGLYVSAKLLCLEDFKYDTDQYLGECINTQYEKLQNDDARLLVDCLQEQCDILNNQAQLLPYFQILLMIYLFTI</sequence>
<accession>A0A8S1L449</accession>
<organism evidence="2 3">
    <name type="scientific">Paramecium sonneborni</name>
    <dbReference type="NCBI Taxonomy" id="65129"/>
    <lineage>
        <taxon>Eukaryota</taxon>
        <taxon>Sar</taxon>
        <taxon>Alveolata</taxon>
        <taxon>Ciliophora</taxon>
        <taxon>Intramacronucleata</taxon>
        <taxon>Oligohymenophorea</taxon>
        <taxon>Peniculida</taxon>
        <taxon>Parameciidae</taxon>
        <taxon>Paramecium</taxon>
    </lineage>
</organism>
<evidence type="ECO:0008006" key="4">
    <source>
        <dbReference type="Google" id="ProtNLM"/>
    </source>
</evidence>
<comment type="caution">
    <text evidence="2">The sequence shown here is derived from an EMBL/GenBank/DDBJ whole genome shotgun (WGS) entry which is preliminary data.</text>
</comment>
<protein>
    <recommendedName>
        <fullName evidence="4">Transmembrane protein</fullName>
    </recommendedName>
</protein>
<evidence type="ECO:0000256" key="1">
    <source>
        <dbReference type="SAM" id="SignalP"/>
    </source>
</evidence>
<evidence type="ECO:0000313" key="3">
    <source>
        <dbReference type="Proteomes" id="UP000692954"/>
    </source>
</evidence>
<dbReference type="OrthoDB" id="299767at2759"/>
<keyword evidence="3" id="KW-1185">Reference proteome</keyword>
<keyword evidence="1" id="KW-0732">Signal</keyword>
<reference evidence="2" key="1">
    <citation type="submission" date="2021-01" db="EMBL/GenBank/DDBJ databases">
        <authorList>
            <consortium name="Genoscope - CEA"/>
            <person name="William W."/>
        </authorList>
    </citation>
    <scope>NUCLEOTIDE SEQUENCE</scope>
</reference>
<dbReference type="AlphaFoldDB" id="A0A8S1L449"/>
<evidence type="ECO:0000313" key="2">
    <source>
        <dbReference type="EMBL" id="CAD8060332.1"/>
    </source>
</evidence>
<proteinExistence type="predicted"/>
<feature type="chain" id="PRO_5035824775" description="Transmembrane protein" evidence="1">
    <location>
        <begin position="20"/>
        <end position="126"/>
    </location>
</feature>
<name>A0A8S1L449_9CILI</name>